<dbReference type="EMBL" id="CP031188">
    <property type="protein sequence ID" value="AXG73151.1"/>
    <property type="molecule type" value="Genomic_DNA"/>
</dbReference>
<dbReference type="PANTHER" id="PTHR12526">
    <property type="entry name" value="GLYCOSYLTRANSFERASE"/>
    <property type="match status" value="1"/>
</dbReference>
<organism evidence="3 4">
    <name type="scientific">Flavobacterium arcticum</name>
    <dbReference type="NCBI Taxonomy" id="1784713"/>
    <lineage>
        <taxon>Bacteria</taxon>
        <taxon>Pseudomonadati</taxon>
        <taxon>Bacteroidota</taxon>
        <taxon>Flavobacteriia</taxon>
        <taxon>Flavobacteriales</taxon>
        <taxon>Flavobacteriaceae</taxon>
        <taxon>Flavobacterium</taxon>
    </lineage>
</organism>
<dbReference type="AlphaFoldDB" id="A0A345H991"/>
<evidence type="ECO:0000313" key="3">
    <source>
        <dbReference type="EMBL" id="AXG73151.1"/>
    </source>
</evidence>
<name>A0A345H991_9FLAO</name>
<keyword evidence="4" id="KW-1185">Reference proteome</keyword>
<dbReference type="InterPro" id="IPR001296">
    <property type="entry name" value="Glyco_trans_1"/>
</dbReference>
<sequence length="384" mass="43606">MDKKQNPIRTVVHVMGYDSKKFGGLERYILDLSKAGAPKGIKIVVVYNQKPKSVEFLKQLEDNNIKYYIANALSTVAFFKAFYRIVRTHKPIIIHSHFQPLFPSLYGYLFGCKHRWNNVRLMLVDKDIKEAQYKNQLKKSTRVYRALINMFTTRFFSVSNAVNKQYTEIYPNHAHKFEVLYNGGKINSFDKEASRSKLGFKSDVVYICCIAFASKTKGIDILIDAVHELNKKGIEKQFILCLIGLMEGSEVTVQIESKIELYGLDQLVKNFGIINNVPEVLPAMDIFVQPSRSESLSNSIIESGFAGVPAIGSNVGGIPEVIIDNETGMLFPVGDVHELATKLELLIKDDRLRVTMGQKSKQHKTNDFLMSDKINKLVDYYISI</sequence>
<protein>
    <submittedName>
        <fullName evidence="3">Glycosyltransferase family 1 protein</fullName>
    </submittedName>
</protein>
<dbReference type="SUPFAM" id="SSF53756">
    <property type="entry name" value="UDP-Glycosyltransferase/glycogen phosphorylase"/>
    <property type="match status" value="1"/>
</dbReference>
<gene>
    <name evidence="3" type="ORF">DVK85_02485</name>
</gene>
<feature type="domain" description="Glycosyl transferase family 1" evidence="1">
    <location>
        <begin position="190"/>
        <end position="362"/>
    </location>
</feature>
<evidence type="ECO:0000313" key="4">
    <source>
        <dbReference type="Proteomes" id="UP000253951"/>
    </source>
</evidence>
<keyword evidence="3" id="KW-0808">Transferase</keyword>
<dbReference type="RefSeq" id="WP_114676914.1">
    <property type="nucleotide sequence ID" value="NZ_CP031188.1"/>
</dbReference>
<evidence type="ECO:0000259" key="1">
    <source>
        <dbReference type="Pfam" id="PF00534"/>
    </source>
</evidence>
<dbReference type="PANTHER" id="PTHR12526:SF630">
    <property type="entry name" value="GLYCOSYLTRANSFERASE"/>
    <property type="match status" value="1"/>
</dbReference>
<reference evidence="3 4" key="1">
    <citation type="submission" date="2018-07" db="EMBL/GenBank/DDBJ databases">
        <title>Complete genome sequence of Flavobacterium arcticum type strain SM1502T.</title>
        <authorList>
            <person name="Li Y."/>
            <person name="Li D.-D."/>
        </authorList>
    </citation>
    <scope>NUCLEOTIDE SEQUENCE [LARGE SCALE GENOMIC DNA]</scope>
    <source>
        <strain evidence="3 4">SM1502</strain>
    </source>
</reference>
<dbReference type="Proteomes" id="UP000253951">
    <property type="component" value="Chromosome"/>
</dbReference>
<feature type="domain" description="Glycosyltransferase subfamily 4-like N-terminal" evidence="2">
    <location>
        <begin position="22"/>
        <end position="183"/>
    </location>
</feature>
<dbReference type="CDD" id="cd03801">
    <property type="entry name" value="GT4_PimA-like"/>
    <property type="match status" value="1"/>
</dbReference>
<evidence type="ECO:0000259" key="2">
    <source>
        <dbReference type="Pfam" id="PF13439"/>
    </source>
</evidence>
<dbReference type="Gene3D" id="3.40.50.2000">
    <property type="entry name" value="Glycogen Phosphorylase B"/>
    <property type="match status" value="2"/>
</dbReference>
<dbReference type="Pfam" id="PF00534">
    <property type="entry name" value="Glycos_transf_1"/>
    <property type="match status" value="1"/>
</dbReference>
<accession>A0A345H991</accession>
<dbReference type="InterPro" id="IPR028098">
    <property type="entry name" value="Glyco_trans_4-like_N"/>
</dbReference>
<proteinExistence type="predicted"/>
<dbReference type="KEGG" id="fat:DVK85_02485"/>
<dbReference type="Pfam" id="PF13439">
    <property type="entry name" value="Glyco_transf_4"/>
    <property type="match status" value="1"/>
</dbReference>
<dbReference type="GO" id="GO:0016757">
    <property type="term" value="F:glycosyltransferase activity"/>
    <property type="evidence" value="ECO:0007669"/>
    <property type="project" value="InterPro"/>
</dbReference>
<dbReference type="OrthoDB" id="1522162at2"/>